<name>A0A506TY72_9HYPH</name>
<dbReference type="RefSeq" id="WP_141168095.1">
    <property type="nucleotide sequence ID" value="NZ_VHLH01000036.1"/>
</dbReference>
<sequence>MRAFARIDDGDLARWAFRILLVGAVAIVVLDYRDLRTETVPATPADPAQEQPILPPDVATDGEGNRNTRPAPEHDPRRDVTTSEDALNGPIRFDLTKDNVLRATGRIDHAAAERLKKELRERGEYVHTVDLDSPGGDLGAAIAMADTIREHELDTRVPKGALCASSCPLVLAGGVHRSVDDKSAVGVHQFYTATDAEQNPAQAIADAQITTARIVRHLTAMGVDPMIWADALTTPPRSLHYLTADEMATYHLTTDGTKPAVTTSSPS</sequence>
<proteinExistence type="predicted"/>
<feature type="compositionally biased region" description="Basic and acidic residues" evidence="1">
    <location>
        <begin position="63"/>
        <end position="81"/>
    </location>
</feature>
<evidence type="ECO:0000313" key="2">
    <source>
        <dbReference type="EMBL" id="TPW26138.1"/>
    </source>
</evidence>
<feature type="region of interest" description="Disordered" evidence="1">
    <location>
        <begin position="41"/>
        <end position="88"/>
    </location>
</feature>
<dbReference type="OrthoDB" id="5936191at2"/>
<dbReference type="Gene3D" id="3.90.226.10">
    <property type="entry name" value="2-enoyl-CoA Hydratase, Chain A, domain 1"/>
    <property type="match status" value="1"/>
</dbReference>
<evidence type="ECO:0000256" key="1">
    <source>
        <dbReference type="SAM" id="MobiDB-lite"/>
    </source>
</evidence>
<comment type="caution">
    <text evidence="2">The sequence shown here is derived from an EMBL/GenBank/DDBJ whole genome shotgun (WGS) entry which is preliminary data.</text>
</comment>
<gene>
    <name evidence="2" type="ORF">FJU11_16060</name>
</gene>
<dbReference type="EMBL" id="VHLH01000036">
    <property type="protein sequence ID" value="TPW26138.1"/>
    <property type="molecule type" value="Genomic_DNA"/>
</dbReference>
<organism evidence="2 3">
    <name type="scientific">Pararhizobium mangrovi</name>
    <dbReference type="NCBI Taxonomy" id="2590452"/>
    <lineage>
        <taxon>Bacteria</taxon>
        <taxon>Pseudomonadati</taxon>
        <taxon>Pseudomonadota</taxon>
        <taxon>Alphaproteobacteria</taxon>
        <taxon>Hyphomicrobiales</taxon>
        <taxon>Rhizobiaceae</taxon>
        <taxon>Rhizobium/Agrobacterium group</taxon>
        <taxon>Pararhizobium</taxon>
    </lineage>
</organism>
<keyword evidence="3" id="KW-1185">Reference proteome</keyword>
<accession>A0A506TY72</accession>
<evidence type="ECO:0000313" key="3">
    <source>
        <dbReference type="Proteomes" id="UP000320314"/>
    </source>
</evidence>
<protein>
    <recommendedName>
        <fullName evidence="4">Periplasmic protein-like protein</fullName>
    </recommendedName>
</protein>
<evidence type="ECO:0008006" key="4">
    <source>
        <dbReference type="Google" id="ProtNLM"/>
    </source>
</evidence>
<reference evidence="2 3" key="1">
    <citation type="submission" date="2019-06" db="EMBL/GenBank/DDBJ databases">
        <authorList>
            <person name="Li M."/>
        </authorList>
    </citation>
    <scope>NUCLEOTIDE SEQUENCE [LARGE SCALE GENOMIC DNA]</scope>
    <source>
        <strain evidence="2 3">BGMRC6574</strain>
    </source>
</reference>
<dbReference type="InterPro" id="IPR029045">
    <property type="entry name" value="ClpP/crotonase-like_dom_sf"/>
</dbReference>
<dbReference type="Proteomes" id="UP000320314">
    <property type="component" value="Unassembled WGS sequence"/>
</dbReference>
<dbReference type="SUPFAM" id="SSF52096">
    <property type="entry name" value="ClpP/crotonase"/>
    <property type="match status" value="1"/>
</dbReference>
<dbReference type="AlphaFoldDB" id="A0A506TY72"/>